<feature type="repeat" description="PPR" evidence="3">
    <location>
        <begin position="441"/>
        <end position="475"/>
    </location>
</feature>
<dbReference type="PANTHER" id="PTHR47939:SF13">
    <property type="entry name" value="OS03G0201400 PROTEIN"/>
    <property type="match status" value="1"/>
</dbReference>
<feature type="repeat" description="PPR" evidence="3">
    <location>
        <begin position="372"/>
        <end position="406"/>
    </location>
</feature>
<evidence type="ECO:0000256" key="1">
    <source>
        <dbReference type="ARBA" id="ARBA00007626"/>
    </source>
</evidence>
<dbReference type="Gene3D" id="1.25.40.10">
    <property type="entry name" value="Tetratricopeptide repeat domain"/>
    <property type="match status" value="5"/>
</dbReference>
<dbReference type="AlphaFoldDB" id="A0A978VVP9"/>
<dbReference type="PROSITE" id="PS51257">
    <property type="entry name" value="PROKAR_LIPOPROTEIN"/>
    <property type="match status" value="1"/>
</dbReference>
<gene>
    <name evidence="4" type="ORF">FEM48_Zijuj02G0123600</name>
</gene>
<feature type="repeat" description="PPR" evidence="3">
    <location>
        <begin position="201"/>
        <end position="235"/>
    </location>
</feature>
<feature type="repeat" description="PPR" evidence="3">
    <location>
        <begin position="651"/>
        <end position="685"/>
    </location>
</feature>
<dbReference type="InterPro" id="IPR002885">
    <property type="entry name" value="PPR_rpt"/>
</dbReference>
<feature type="repeat" description="PPR" evidence="3">
    <location>
        <begin position="165"/>
        <end position="200"/>
    </location>
</feature>
<reference evidence="4" key="1">
    <citation type="journal article" date="2021" name="Front. Plant Sci.">
        <title>Chromosome-Scale Genome Assembly for Chinese Sour Jujube and Insights Into Its Genome Evolution and Domestication Signature.</title>
        <authorList>
            <person name="Shen L.-Y."/>
            <person name="Luo H."/>
            <person name="Wang X.-L."/>
            <person name="Wang X.-M."/>
            <person name="Qiu X.-J."/>
            <person name="Liu H."/>
            <person name="Zhou S.-S."/>
            <person name="Jia K.-H."/>
            <person name="Nie S."/>
            <person name="Bao Y.-T."/>
            <person name="Zhang R.-G."/>
            <person name="Yun Q.-Z."/>
            <person name="Chai Y.-H."/>
            <person name="Lu J.-Y."/>
            <person name="Li Y."/>
            <person name="Zhao S.-W."/>
            <person name="Mao J.-F."/>
            <person name="Jia S.-G."/>
            <person name="Mao Y.-M."/>
        </authorList>
    </citation>
    <scope>NUCLEOTIDE SEQUENCE</scope>
    <source>
        <strain evidence="4">AT0</strain>
        <tissue evidence="4">Leaf</tissue>
    </source>
</reference>
<dbReference type="Proteomes" id="UP000813462">
    <property type="component" value="Unassembled WGS sequence"/>
</dbReference>
<dbReference type="EMBL" id="JAEACU010000002">
    <property type="protein sequence ID" value="KAH7542894.1"/>
    <property type="molecule type" value="Genomic_DNA"/>
</dbReference>
<comment type="similarity">
    <text evidence="1">Belongs to the PPR family. P subfamily.</text>
</comment>
<dbReference type="NCBIfam" id="TIGR00756">
    <property type="entry name" value="PPR"/>
    <property type="match status" value="4"/>
</dbReference>
<keyword evidence="2" id="KW-0677">Repeat</keyword>
<dbReference type="Pfam" id="PF13041">
    <property type="entry name" value="PPR_2"/>
    <property type="match status" value="2"/>
</dbReference>
<feature type="repeat" description="PPR" evidence="3">
    <location>
        <begin position="476"/>
        <end position="510"/>
    </location>
</feature>
<dbReference type="PANTHER" id="PTHR47939">
    <property type="entry name" value="MEMBRANE-ASSOCIATED SALT-INDUCIBLE PROTEIN-LIKE"/>
    <property type="match status" value="1"/>
</dbReference>
<evidence type="ECO:0008006" key="6">
    <source>
        <dbReference type="Google" id="ProtNLM"/>
    </source>
</evidence>
<dbReference type="Pfam" id="PF01535">
    <property type="entry name" value="PPR"/>
    <property type="match status" value="6"/>
</dbReference>
<dbReference type="InterPro" id="IPR011990">
    <property type="entry name" value="TPR-like_helical_dom_sf"/>
</dbReference>
<protein>
    <recommendedName>
        <fullName evidence="6">Pentatricopeptide repeat-containing protein At1g63330-like</fullName>
    </recommendedName>
</protein>
<evidence type="ECO:0000313" key="5">
    <source>
        <dbReference type="Proteomes" id="UP000813462"/>
    </source>
</evidence>
<accession>A0A978VVP9</accession>
<proteinExistence type="inferred from homology"/>
<sequence length="775" mass="86054">MAVKLSSLTLSKRNPIWVSPSAWISSISCARTVENFPESNQDHPPNSSQFEQNVNILRNNLAPDNLIRVLDSTNDLSAAVKVFKWASLQKRFSHTADTYYRVILKLGLAGHVQEMEGFCQNMVKDKCIGGKEALAALVDTFVKHCRIDEAVLVLVSMNSGGYNPSIETFNSVMGAFVKEKRDLQEVLFIYKEIVKAGNLPTIDTLNYLLEALFETDHVESALDQFKRMNKKGCSPNSRSFEILIKGLIAKSRVDEAVSVLNEMFESRFQAEMSFFSCTIPLFCLENKPEVGIKLFRMMKDCNFVPDLLTYAVLVRCLCDNLWLDDVINLIEEMTEAGLTLHDKAYVDVINMFSRLGKFDQAIEFLEDNHVLETSAHNVLLEGCCSAGKLCMAKHLLEKMSERNIDDCDSWNILVRCVCEQEGSRKASQLIGRMVVLSFIPDCATYSALVTGNCKLSKYEDAVKLFYQIQAKCWVLNSVSYSKLIEGLCHVGRIVEAAEVFCYMSRKGYSLGSSLFNLLIKGVCSLGKVDEAIRLRRWACYSGTSCTSSTYTTIMIGLAKANKGKDLLLVLSQMLVEGCGLDLEAYCILILNMSLQNRIKYSVLLFNMMVEEGLIPKSEKLLEILSCIADQSQLCMISCSIDKLISNCEIMNPSIYNLLINGLLKEGNKHEACRLLDLMLEKGWVPDSKTHGLLIGSVVSGEPDSCALAYGNSIMQDTAKYMAANNQHLSISTDVVSCVFQKGSGETPNNGVSPSFADPDMKNGVISSLGAVCYPS</sequence>
<comment type="caution">
    <text evidence="4">The sequence shown here is derived from an EMBL/GenBank/DDBJ whole genome shotgun (WGS) entry which is preliminary data.</text>
</comment>
<evidence type="ECO:0000256" key="3">
    <source>
        <dbReference type="PROSITE-ProRule" id="PRU00708"/>
    </source>
</evidence>
<evidence type="ECO:0000313" key="4">
    <source>
        <dbReference type="EMBL" id="KAH7542894.1"/>
    </source>
</evidence>
<dbReference type="PROSITE" id="PS51375">
    <property type="entry name" value="PPR"/>
    <property type="match status" value="8"/>
</dbReference>
<dbReference type="InterPro" id="IPR050667">
    <property type="entry name" value="PPR-containing_protein"/>
</dbReference>
<organism evidence="4 5">
    <name type="scientific">Ziziphus jujuba var. spinosa</name>
    <dbReference type="NCBI Taxonomy" id="714518"/>
    <lineage>
        <taxon>Eukaryota</taxon>
        <taxon>Viridiplantae</taxon>
        <taxon>Streptophyta</taxon>
        <taxon>Embryophyta</taxon>
        <taxon>Tracheophyta</taxon>
        <taxon>Spermatophyta</taxon>
        <taxon>Magnoliopsida</taxon>
        <taxon>eudicotyledons</taxon>
        <taxon>Gunneridae</taxon>
        <taxon>Pentapetalae</taxon>
        <taxon>rosids</taxon>
        <taxon>fabids</taxon>
        <taxon>Rosales</taxon>
        <taxon>Rhamnaceae</taxon>
        <taxon>Paliureae</taxon>
        <taxon>Ziziphus</taxon>
    </lineage>
</organism>
<feature type="repeat" description="PPR" evidence="3">
    <location>
        <begin position="306"/>
        <end position="340"/>
    </location>
</feature>
<feature type="repeat" description="PPR" evidence="3">
    <location>
        <begin position="236"/>
        <end position="270"/>
    </location>
</feature>
<name>A0A978VVP9_ZIZJJ</name>
<evidence type="ECO:0000256" key="2">
    <source>
        <dbReference type="ARBA" id="ARBA00022737"/>
    </source>
</evidence>